<accession>A0A1B3PDB3</accession>
<keyword evidence="5 11" id="KW-0949">S-adenosyl-L-methionine</keyword>
<feature type="non-terminal residue" evidence="12">
    <location>
        <position position="473"/>
    </location>
</feature>
<dbReference type="GO" id="GO:0003723">
    <property type="term" value="F:RNA binding"/>
    <property type="evidence" value="ECO:0007669"/>
    <property type="project" value="UniProtKB-KW"/>
</dbReference>
<dbReference type="PANTHER" id="PTHR11727">
    <property type="entry name" value="DIMETHYLADENOSINE TRANSFERASE"/>
    <property type="match status" value="1"/>
</dbReference>
<dbReference type="InterPro" id="IPR029063">
    <property type="entry name" value="SAM-dependent_MTases_sf"/>
</dbReference>
<evidence type="ECO:0000256" key="8">
    <source>
        <dbReference type="ARBA" id="ARBA00023015"/>
    </source>
</evidence>
<comment type="subcellular location">
    <subcellularLocation>
        <location evidence="1">Mitochondrion</location>
    </subcellularLocation>
</comment>
<comment type="similarity">
    <text evidence="11">Belongs to the class I-like SAM-binding methyltransferase superfamily. rRNA adenine N(6)-methyltransferase family.</text>
</comment>
<evidence type="ECO:0000256" key="4">
    <source>
        <dbReference type="ARBA" id="ARBA00022679"/>
    </source>
</evidence>
<evidence type="ECO:0000256" key="11">
    <source>
        <dbReference type="RuleBase" id="RU362106"/>
    </source>
</evidence>
<dbReference type="EC" id="2.1.1.-" evidence="11"/>
<name>A0A1B3PDB3_POLVA</name>
<keyword evidence="4 11" id="KW-0808">Transferase</keyword>
<reference evidence="12" key="1">
    <citation type="submission" date="2016-01" db="EMBL/GenBank/DDBJ databases">
        <title>Diversity of S-adenosylmethionine dependent methyltransferases of the cryptobiotic chironomid in relation to desiccation stress resistance.</title>
        <authorList>
            <person name="Deviatiiarov R."/>
            <person name="Gusev O."/>
            <person name="Aupov R."/>
            <person name="Cornette R."/>
            <person name="Kikawada T."/>
        </authorList>
    </citation>
    <scope>NUCLEOTIDE SEQUENCE</scope>
</reference>
<evidence type="ECO:0000256" key="10">
    <source>
        <dbReference type="ARBA" id="ARBA00023163"/>
    </source>
</evidence>
<dbReference type="GO" id="GO:0005759">
    <property type="term" value="C:mitochondrial matrix"/>
    <property type="evidence" value="ECO:0007669"/>
    <property type="project" value="TreeGrafter"/>
</dbReference>
<dbReference type="InterPro" id="IPR001737">
    <property type="entry name" value="KsgA/Erm"/>
</dbReference>
<dbReference type="Pfam" id="PF00398">
    <property type="entry name" value="RrnaAD"/>
    <property type="match status" value="1"/>
</dbReference>
<keyword evidence="6" id="KW-0694">RNA-binding</keyword>
<keyword evidence="8" id="KW-0805">Transcription regulation</keyword>
<evidence type="ECO:0000256" key="5">
    <source>
        <dbReference type="ARBA" id="ARBA00022691"/>
    </source>
</evidence>
<evidence type="ECO:0000313" key="12">
    <source>
        <dbReference type="EMBL" id="AOG17715.1"/>
    </source>
</evidence>
<organism evidence="12">
    <name type="scientific">Polypedilum vanderplanki</name>
    <name type="common">Sleeping chironomid midge</name>
    <dbReference type="NCBI Taxonomy" id="319348"/>
    <lineage>
        <taxon>Eukaryota</taxon>
        <taxon>Metazoa</taxon>
        <taxon>Ecdysozoa</taxon>
        <taxon>Arthropoda</taxon>
        <taxon>Hexapoda</taxon>
        <taxon>Insecta</taxon>
        <taxon>Pterygota</taxon>
        <taxon>Neoptera</taxon>
        <taxon>Endopterygota</taxon>
        <taxon>Diptera</taxon>
        <taxon>Nematocera</taxon>
        <taxon>Chironomoidea</taxon>
        <taxon>Chironomidae</taxon>
        <taxon>Chironominae</taxon>
        <taxon>Polypedilum</taxon>
        <taxon>Polypedilum</taxon>
    </lineage>
</organism>
<dbReference type="Gene3D" id="3.40.50.150">
    <property type="entry name" value="Vaccinia Virus protein VP39"/>
    <property type="match status" value="1"/>
</dbReference>
<dbReference type="PIRSF" id="PIRSF027833">
    <property type="entry name" value="MtTFB2"/>
    <property type="match status" value="1"/>
</dbReference>
<keyword evidence="10" id="KW-0804">Transcription</keyword>
<keyword evidence="3 11" id="KW-0489">Methyltransferase</keyword>
<proteinExistence type="evidence at transcript level"/>
<keyword evidence="7" id="KW-0809">Transit peptide</keyword>
<protein>
    <recommendedName>
        <fullName evidence="11">rRNA adenine N(6)-methyltransferase</fullName>
        <ecNumber evidence="11">2.1.1.-</ecNumber>
    </recommendedName>
</protein>
<evidence type="ECO:0000256" key="3">
    <source>
        <dbReference type="ARBA" id="ARBA00022603"/>
    </source>
</evidence>
<dbReference type="GO" id="GO:0034246">
    <property type="term" value="F:mitochondrial transcription factor activity"/>
    <property type="evidence" value="ECO:0007669"/>
    <property type="project" value="TreeGrafter"/>
</dbReference>
<evidence type="ECO:0000256" key="2">
    <source>
        <dbReference type="ARBA" id="ARBA00022552"/>
    </source>
</evidence>
<dbReference type="AlphaFoldDB" id="A0A1B3PDB3"/>
<evidence type="ECO:0000256" key="9">
    <source>
        <dbReference type="ARBA" id="ARBA00023128"/>
    </source>
</evidence>
<gene>
    <name evidence="12" type="primary">RNA-MT18</name>
</gene>
<keyword evidence="9" id="KW-0496">Mitochondrion</keyword>
<keyword evidence="2 11" id="KW-0698">rRNA processing</keyword>
<dbReference type="EMBL" id="KU659916">
    <property type="protein sequence ID" value="AOG17715.1"/>
    <property type="molecule type" value="mRNA"/>
</dbReference>
<dbReference type="GO" id="GO:0000179">
    <property type="term" value="F:rRNA (adenine-N6,N6-)-dimethyltransferase activity"/>
    <property type="evidence" value="ECO:0007669"/>
    <property type="project" value="TreeGrafter"/>
</dbReference>
<evidence type="ECO:0000256" key="6">
    <source>
        <dbReference type="ARBA" id="ARBA00022884"/>
    </source>
</evidence>
<dbReference type="PANTHER" id="PTHR11727:SF13">
    <property type="entry name" value="DIMETHYLADENOSINE TRANSFERASE 2, MITOCHONDRIAL"/>
    <property type="match status" value="1"/>
</dbReference>
<evidence type="ECO:0000256" key="1">
    <source>
        <dbReference type="ARBA" id="ARBA00004173"/>
    </source>
</evidence>
<evidence type="ECO:0000256" key="7">
    <source>
        <dbReference type="ARBA" id="ARBA00022946"/>
    </source>
</evidence>
<dbReference type="GO" id="GO:0006391">
    <property type="term" value="P:transcription initiation at mitochondrial promoter"/>
    <property type="evidence" value="ECO:0007669"/>
    <property type="project" value="TreeGrafter"/>
</dbReference>
<sequence length="473" mass="55764">MLRRTERLFILTRNFYNIYRCLSTETISETKKKVKSLKKKKSIEEKKIYKYFDKKIVQEYPEELFVKKKNNKKVDDNFYIANEKAARIIFNELVKDLPKNKLLIEINPGIGLLTQLLIDETKNDLFLFEQKEDLFHKTAEIIQKYQNRKISLRQCDFTTLWKMGFLDKQDNGNRVEEVFNKIQPKKFEDETVARLFACIWSLSFMKDLITSVVFQNGFSSIGRIEMFLCLPPPVFLTVACSPSIGYFLYRSSAVLFQLLFEYEFITKIERKGFLPWKVKPKESKRLGKFLMTDFDYMYFIRVVPRRDLFKYVQLQDLPALWFFVRQHLTSRTKTVIPTIERWIPGSGPRLIVNSKPSIKPEILFPNNTMSSLPSYVAPCTSLSNNDFPENIHIFTQFGMLTPTQILSIFSEFKNWPEYDSCAFNNGLEKTLIKMHTKEEEEDISDDEVEENTLVETMERPKNVSEILSSLTKK</sequence>
<dbReference type="SUPFAM" id="SSF53335">
    <property type="entry name" value="S-adenosyl-L-methionine-dependent methyltransferases"/>
    <property type="match status" value="1"/>
</dbReference>